<feature type="signal peptide" evidence="2">
    <location>
        <begin position="1"/>
        <end position="23"/>
    </location>
</feature>
<feature type="transmembrane region" description="Helical" evidence="1">
    <location>
        <begin position="611"/>
        <end position="633"/>
    </location>
</feature>
<organism evidence="4 5">
    <name type="scientific">Elysia marginata</name>
    <dbReference type="NCBI Taxonomy" id="1093978"/>
    <lineage>
        <taxon>Eukaryota</taxon>
        <taxon>Metazoa</taxon>
        <taxon>Spiralia</taxon>
        <taxon>Lophotrochozoa</taxon>
        <taxon>Mollusca</taxon>
        <taxon>Gastropoda</taxon>
        <taxon>Heterobranchia</taxon>
        <taxon>Euthyneura</taxon>
        <taxon>Panpulmonata</taxon>
        <taxon>Sacoglossa</taxon>
        <taxon>Placobranchoidea</taxon>
        <taxon>Plakobranchidae</taxon>
        <taxon>Elysia</taxon>
    </lineage>
</organism>
<dbReference type="PANTHER" id="PTHR36902">
    <property type="entry name" value="ENRICHED IN SURFACE-LABELED PROTEOME PROTEIN 9"/>
    <property type="match status" value="1"/>
</dbReference>
<keyword evidence="1" id="KW-0812">Transmembrane</keyword>
<protein>
    <submittedName>
        <fullName evidence="4">EF-hand domain-containing protein D1</fullName>
    </submittedName>
</protein>
<reference evidence="4 5" key="1">
    <citation type="journal article" date="2021" name="Elife">
        <title>Chloroplast acquisition without the gene transfer in kleptoplastic sea slugs, Plakobranchus ocellatus.</title>
        <authorList>
            <person name="Maeda T."/>
            <person name="Takahashi S."/>
            <person name="Yoshida T."/>
            <person name="Shimamura S."/>
            <person name="Takaki Y."/>
            <person name="Nagai Y."/>
            <person name="Toyoda A."/>
            <person name="Suzuki Y."/>
            <person name="Arimoto A."/>
            <person name="Ishii H."/>
            <person name="Satoh N."/>
            <person name="Nishiyama T."/>
            <person name="Hasebe M."/>
            <person name="Maruyama T."/>
            <person name="Minagawa J."/>
            <person name="Obokata J."/>
            <person name="Shigenobu S."/>
        </authorList>
    </citation>
    <scope>NUCLEOTIDE SEQUENCE [LARGE SCALE GENOMIC DNA]</scope>
</reference>
<dbReference type="AlphaFoldDB" id="A0AAV4I480"/>
<feature type="chain" id="PRO_5043786223" evidence="2">
    <location>
        <begin position="24"/>
        <end position="655"/>
    </location>
</feature>
<keyword evidence="1" id="KW-1133">Transmembrane helix</keyword>
<feature type="domain" description="LolA-like" evidence="3">
    <location>
        <begin position="266"/>
        <end position="446"/>
    </location>
</feature>
<accession>A0AAV4I480</accession>
<dbReference type="EMBL" id="BMAT01002329">
    <property type="protein sequence ID" value="GFS04845.1"/>
    <property type="molecule type" value="Genomic_DNA"/>
</dbReference>
<comment type="caution">
    <text evidence="4">The sequence shown here is derived from an EMBL/GenBank/DDBJ whole genome shotgun (WGS) entry which is preliminary data.</text>
</comment>
<name>A0AAV4I480_9GAST</name>
<evidence type="ECO:0000313" key="4">
    <source>
        <dbReference type="EMBL" id="GFS04845.1"/>
    </source>
</evidence>
<keyword evidence="1" id="KW-0472">Membrane</keyword>
<dbReference type="PANTHER" id="PTHR36902:SF1">
    <property type="entry name" value="ENRICHED IN SURFACE-LABELED PROTEOME PROTEIN 9"/>
    <property type="match status" value="1"/>
</dbReference>
<dbReference type="Proteomes" id="UP000762676">
    <property type="component" value="Unassembled WGS sequence"/>
</dbReference>
<gene>
    <name evidence="4" type="ORF">ElyMa_001185700</name>
</gene>
<evidence type="ECO:0000256" key="1">
    <source>
        <dbReference type="SAM" id="Phobius"/>
    </source>
</evidence>
<evidence type="ECO:0000259" key="3">
    <source>
        <dbReference type="Pfam" id="PF25898"/>
    </source>
</evidence>
<keyword evidence="2" id="KW-0732">Signal</keyword>
<evidence type="ECO:0000313" key="5">
    <source>
        <dbReference type="Proteomes" id="UP000762676"/>
    </source>
</evidence>
<proteinExistence type="predicted"/>
<dbReference type="Pfam" id="PF25898">
    <property type="entry name" value="LolA_2nd_metazoa"/>
    <property type="match status" value="1"/>
</dbReference>
<sequence>MDKYQQVCLVFLAATFLSLSVTATPGYDEAYCEYQLSRRNQHYTNTTITPYFYNDYSVLREATFMKVYKKTKAMVTHQQLYYSKSKKQVVVYEEKPDNSFWVFVDQDSQDCIYKNNTEECSVEEGDCKVTAKEVGFGNKVGDTIVLGSPSERMAFPTNVKKTVSFGGSWERNVKTTKLGLCSHREDTDETVVSFVHLFDPTEYTEMDQTRQTLLSITNFAKTPDARNPAIHSIDFTNLKPLSSAQLKNGFHLGESRCGMVKSKFTSRKIPKPSPRFSYTNQEFLADPTSFRASEIQTAYHEDNLNSQLNTKTTGVLVADQTEKNTLYTIQDFNARILYKLSLTYGRCEVQPLSPDLAKQPRSEDIWQLNLPNPTYLGVYQNREIPCDVWLFEAPKDNSDIQSTTIYTATRDWLKSQKLPTNMFFPVEKIEKSDKGAVFQEIYNFRDNPGYDIPEVPSCFQEDDMVSLRIVLLVDFENKILGHWEHFNYELRTLIMRITGIKSPIRIGSITATKSTTSSDQETVVGLKIYGKFKGHNDSNDDFYYHNDPVTSKQAAELIRKQVDTGNFKLTLDKQNIGIKFKKGSFAVSESGNRFRYVDSSNTLDGFSRGTMAGAGLGVLFTCLALALAAVYGYKRWTQGRESGSSIGMKTLQEEH</sequence>
<keyword evidence="5" id="KW-1185">Reference proteome</keyword>
<dbReference type="InterPro" id="IPR058831">
    <property type="entry name" value="LolA-like_dom_2nd"/>
</dbReference>
<evidence type="ECO:0000256" key="2">
    <source>
        <dbReference type="SAM" id="SignalP"/>
    </source>
</evidence>